<dbReference type="AlphaFoldDB" id="A0A015IB41"/>
<proteinExistence type="predicted"/>
<name>A0A015IB41_RHIIW</name>
<reference evidence="1 2" key="1">
    <citation type="submission" date="2014-02" db="EMBL/GenBank/DDBJ databases">
        <title>Single nucleus genome sequencing reveals high similarity among nuclei of an endomycorrhizal fungus.</title>
        <authorList>
            <person name="Lin K."/>
            <person name="Geurts R."/>
            <person name="Zhang Z."/>
            <person name="Limpens E."/>
            <person name="Saunders D.G."/>
            <person name="Mu D."/>
            <person name="Pang E."/>
            <person name="Cao H."/>
            <person name="Cha H."/>
            <person name="Lin T."/>
            <person name="Zhou Q."/>
            <person name="Shang Y."/>
            <person name="Li Y."/>
            <person name="Ivanov S."/>
            <person name="Sharma T."/>
            <person name="Velzen R.V."/>
            <person name="Ruijter N.D."/>
            <person name="Aanen D.K."/>
            <person name="Win J."/>
            <person name="Kamoun S."/>
            <person name="Bisseling T."/>
            <person name="Huang S."/>
        </authorList>
    </citation>
    <scope>NUCLEOTIDE SEQUENCE [LARGE SCALE GENOMIC DNA]</scope>
    <source>
        <strain evidence="2">DAOM197198w</strain>
    </source>
</reference>
<keyword evidence="2" id="KW-1185">Reference proteome</keyword>
<dbReference type="Proteomes" id="UP000022910">
    <property type="component" value="Unassembled WGS sequence"/>
</dbReference>
<dbReference type="HOGENOM" id="CLU_028913_2_1_1"/>
<evidence type="ECO:0000313" key="2">
    <source>
        <dbReference type="Proteomes" id="UP000022910"/>
    </source>
</evidence>
<gene>
    <name evidence="1" type="ORF">RirG_265320</name>
</gene>
<organism evidence="1 2">
    <name type="scientific">Rhizophagus irregularis (strain DAOM 197198w)</name>
    <name type="common">Glomus intraradices</name>
    <dbReference type="NCBI Taxonomy" id="1432141"/>
    <lineage>
        <taxon>Eukaryota</taxon>
        <taxon>Fungi</taxon>
        <taxon>Fungi incertae sedis</taxon>
        <taxon>Mucoromycota</taxon>
        <taxon>Glomeromycotina</taxon>
        <taxon>Glomeromycetes</taxon>
        <taxon>Glomerales</taxon>
        <taxon>Glomeraceae</taxon>
        <taxon>Rhizophagus</taxon>
    </lineage>
</organism>
<protein>
    <recommendedName>
        <fullName evidence="3">F-box domain-containing protein</fullName>
    </recommendedName>
</protein>
<evidence type="ECO:0000313" key="1">
    <source>
        <dbReference type="EMBL" id="EXX51025.1"/>
    </source>
</evidence>
<comment type="caution">
    <text evidence="1">The sequence shown here is derived from an EMBL/GenBank/DDBJ whole genome shotgun (WGS) entry which is preliminary data.</text>
</comment>
<dbReference type="STRING" id="1432141.A0A015IB41"/>
<accession>A0A015IB41</accession>
<evidence type="ECO:0008006" key="3">
    <source>
        <dbReference type="Google" id="ProtNLM"/>
    </source>
</evidence>
<dbReference type="EMBL" id="JEMT01029736">
    <property type="protein sequence ID" value="EXX51025.1"/>
    <property type="molecule type" value="Genomic_DNA"/>
</dbReference>
<sequence length="536" mass="63834">MSCSKIFSGELPELTYDILKYFKNDFSTLYSCILVNRLWCRLTIPLLWENPFSNPPNVKYFFCSSETKKYNFIEIYLHNLNEDLNTKLNEYGIEDNLFPSNTLFNYPSFIKYLNTFEIKFSTHEWYKNIIKTLKPEKRCLIENDDFERLIQMSLFKLFINNETNLNTFEIEIFYNLDYYLNDILLLILQNPNFIHNVKNLNLYICNSFSSGPNKNMIIKNNILKLINLHQNLKVISLKANDFFLYQSLLLTKDYNCSNTLNTITLYGVKFKRIINLDKIFDQLKVLESVHLIYCHPLNTSFIQQITNLNRPFKLKSLIISEIIDESSFQLLLQKCGGYLENFGSEFVIQNEQLFESIIKYCKNIKLLNLSKFEKFENRIIYLLFNLIENLKQSLNYLTIKITDWKNYIEYNSIVLQNLGQILPFKLEYLDLCLHIKLSDFEVFLKNSQDTFIKKLLIKNLEGQDILSCIKKYIMKKKRVKYLAIIDSFESTSDYGNYDYKELVSLKDEVEEFKLYDIKVQSHKSLMVSFPEFTRNY</sequence>